<protein>
    <submittedName>
        <fullName evidence="1">Uncharacterized protein</fullName>
    </submittedName>
</protein>
<evidence type="ECO:0000313" key="2">
    <source>
        <dbReference type="Proteomes" id="UP000298663"/>
    </source>
</evidence>
<gene>
    <name evidence="1" type="ORF">L596_017655</name>
</gene>
<keyword evidence="2" id="KW-1185">Reference proteome</keyword>
<proteinExistence type="predicted"/>
<reference evidence="1 2" key="2">
    <citation type="journal article" date="2019" name="G3 (Bethesda)">
        <title>Hybrid Assembly of the Genome of the Entomopathogenic Nematode Steinernema carpocapsae Identifies the X-Chromosome.</title>
        <authorList>
            <person name="Serra L."/>
            <person name="Macchietto M."/>
            <person name="Macias-Munoz A."/>
            <person name="McGill C.J."/>
            <person name="Rodriguez I.M."/>
            <person name="Rodriguez B."/>
            <person name="Murad R."/>
            <person name="Mortazavi A."/>
        </authorList>
    </citation>
    <scope>NUCLEOTIDE SEQUENCE [LARGE SCALE GENOMIC DNA]</scope>
    <source>
        <strain evidence="1 2">ALL</strain>
    </source>
</reference>
<comment type="caution">
    <text evidence="1">The sequence shown here is derived from an EMBL/GenBank/DDBJ whole genome shotgun (WGS) entry which is preliminary data.</text>
</comment>
<sequence length="148" mass="16110">MCRSDSDCDAEKLMICKEIPVPQRKVFHAFLVNKVFVILRQSRLSLQRADPSIAAVYIVRSSDAVVRKLSVVTPARVRHLSRSSRALDIGKSVGLIGERQSFGGHRLGSLPGKKSPIRSGSVCHQVPRGNISLPLISASADNGEPRQA</sequence>
<accession>A0A4U5N2K2</accession>
<dbReference type="Proteomes" id="UP000298663">
    <property type="component" value="Unassembled WGS sequence"/>
</dbReference>
<organism evidence="1 2">
    <name type="scientific">Steinernema carpocapsae</name>
    <name type="common">Entomopathogenic nematode</name>
    <dbReference type="NCBI Taxonomy" id="34508"/>
    <lineage>
        <taxon>Eukaryota</taxon>
        <taxon>Metazoa</taxon>
        <taxon>Ecdysozoa</taxon>
        <taxon>Nematoda</taxon>
        <taxon>Chromadorea</taxon>
        <taxon>Rhabditida</taxon>
        <taxon>Tylenchina</taxon>
        <taxon>Panagrolaimomorpha</taxon>
        <taxon>Strongyloidoidea</taxon>
        <taxon>Steinernematidae</taxon>
        <taxon>Steinernema</taxon>
    </lineage>
</organism>
<reference evidence="1 2" key="1">
    <citation type="journal article" date="2015" name="Genome Biol.">
        <title>Comparative genomics of Steinernema reveals deeply conserved gene regulatory networks.</title>
        <authorList>
            <person name="Dillman A.R."/>
            <person name="Macchietto M."/>
            <person name="Porter C.F."/>
            <person name="Rogers A."/>
            <person name="Williams B."/>
            <person name="Antoshechkin I."/>
            <person name="Lee M.M."/>
            <person name="Goodwin Z."/>
            <person name="Lu X."/>
            <person name="Lewis E.E."/>
            <person name="Goodrich-Blair H."/>
            <person name="Stock S.P."/>
            <person name="Adams B.J."/>
            <person name="Sternberg P.W."/>
            <person name="Mortazavi A."/>
        </authorList>
    </citation>
    <scope>NUCLEOTIDE SEQUENCE [LARGE SCALE GENOMIC DNA]</scope>
    <source>
        <strain evidence="1 2">ALL</strain>
    </source>
</reference>
<name>A0A4U5N2K2_STECR</name>
<dbReference type="EMBL" id="AZBU02000005">
    <property type="protein sequence ID" value="TKR76531.1"/>
    <property type="molecule type" value="Genomic_DNA"/>
</dbReference>
<evidence type="ECO:0000313" key="1">
    <source>
        <dbReference type="EMBL" id="TKR76531.1"/>
    </source>
</evidence>
<dbReference type="AlphaFoldDB" id="A0A4U5N2K2"/>